<dbReference type="EC" id="2.4.-.-" evidence="10"/>
<keyword evidence="11" id="KW-1185">Reference proteome</keyword>
<dbReference type="GO" id="GO:0016757">
    <property type="term" value="F:glycosyltransferase activity"/>
    <property type="evidence" value="ECO:0007669"/>
    <property type="project" value="UniProtKB-KW"/>
</dbReference>
<reference evidence="11" key="1">
    <citation type="journal article" date="2019" name="Int. J. Syst. Evol. Microbiol.">
        <title>The Global Catalogue of Microorganisms (GCM) 10K type strain sequencing project: providing services to taxonomists for standard genome sequencing and annotation.</title>
        <authorList>
            <consortium name="The Broad Institute Genomics Platform"/>
            <consortium name="The Broad Institute Genome Sequencing Center for Infectious Disease"/>
            <person name="Wu L."/>
            <person name="Ma J."/>
        </authorList>
    </citation>
    <scope>NUCLEOTIDE SEQUENCE [LARGE SCALE GENOMIC DNA]</scope>
    <source>
        <strain evidence="11">CGMCC 4.7643</strain>
    </source>
</reference>
<sequence length="507" mass="54584">MTATQERTGDPVVPAPIPAFAAKPVLTVAALLAVPLALTADRYGYFGDELYFLAAGRHLSWGYVDQPPLLPLLARTMDAIGPGSPFVLRIPAMAATLAAVVLTALIARELGGRGRAQTMAAATVAVAAQFVAGGHYLATSTLDPVLWTLLLWLLVRWVRTRRDGLLGWAGVVTAVALYTKFLIGGFWIVAGIALLACGPRELLRRPALWFGALLAALALVPTLLWQATHGWPQLGVGAAISQEVGRTWGGRVVFLPSALLVAGIPVGAVLLCYGLWRLLRSTELRAYRFLGWTALGLAAVFLAVNGRYYYVAGMFAPCWAVAVVELERGRASRWWRWLATWPCYLVAAILVVPISLPVWPRTWLAEHPGLPSPAFATQEIGWPEVAKSVAGAYATLPGPDRARTAVVTESYWGASALDRFGRDLGLPEPTSPNRGYATLVTPPESATDVLFVGEDPRPLLGHFAHLRPIGTVHTGLPVANSIDGNPIWLATGRNESWTTLWPKLARD</sequence>
<keyword evidence="6 8" id="KW-1133">Transmembrane helix</keyword>
<dbReference type="PANTHER" id="PTHR33908:SF11">
    <property type="entry name" value="MEMBRANE PROTEIN"/>
    <property type="match status" value="1"/>
</dbReference>
<dbReference type="EMBL" id="JBHUKU010000024">
    <property type="protein sequence ID" value="MFD2464125.1"/>
    <property type="molecule type" value="Genomic_DNA"/>
</dbReference>
<dbReference type="InterPro" id="IPR050297">
    <property type="entry name" value="LipidA_mod_glycosyltrf_83"/>
</dbReference>
<dbReference type="Proteomes" id="UP001597419">
    <property type="component" value="Unassembled WGS sequence"/>
</dbReference>
<dbReference type="PANTHER" id="PTHR33908">
    <property type="entry name" value="MANNOSYLTRANSFERASE YKCB-RELATED"/>
    <property type="match status" value="1"/>
</dbReference>
<feature type="transmembrane region" description="Helical" evidence="8">
    <location>
        <begin position="20"/>
        <end position="38"/>
    </location>
</feature>
<dbReference type="RefSeq" id="WP_345407662.1">
    <property type="nucleotide sequence ID" value="NZ_BAABHG010000023.1"/>
</dbReference>
<evidence type="ECO:0000256" key="4">
    <source>
        <dbReference type="ARBA" id="ARBA00022679"/>
    </source>
</evidence>
<protein>
    <submittedName>
        <fullName evidence="10">Glycosyltransferase family 39 protein</fullName>
        <ecNumber evidence="10">2.4.-.-</ecNumber>
    </submittedName>
</protein>
<feature type="transmembrane region" description="Helical" evidence="8">
    <location>
        <begin position="207"/>
        <end position="228"/>
    </location>
</feature>
<feature type="transmembrane region" description="Helical" evidence="8">
    <location>
        <begin position="338"/>
        <end position="359"/>
    </location>
</feature>
<feature type="transmembrane region" description="Helical" evidence="8">
    <location>
        <begin position="165"/>
        <end position="195"/>
    </location>
</feature>
<evidence type="ECO:0000256" key="3">
    <source>
        <dbReference type="ARBA" id="ARBA00022676"/>
    </source>
</evidence>
<evidence type="ECO:0000256" key="2">
    <source>
        <dbReference type="ARBA" id="ARBA00022475"/>
    </source>
</evidence>
<evidence type="ECO:0000313" key="10">
    <source>
        <dbReference type="EMBL" id="MFD2464125.1"/>
    </source>
</evidence>
<comment type="caution">
    <text evidence="10">The sequence shown here is derived from an EMBL/GenBank/DDBJ whole genome shotgun (WGS) entry which is preliminary data.</text>
</comment>
<comment type="subcellular location">
    <subcellularLocation>
        <location evidence="1">Cell membrane</location>
        <topology evidence="1">Multi-pass membrane protein</topology>
    </subcellularLocation>
</comment>
<feature type="transmembrane region" description="Helical" evidence="8">
    <location>
        <begin position="248"/>
        <end position="274"/>
    </location>
</feature>
<evidence type="ECO:0000256" key="6">
    <source>
        <dbReference type="ARBA" id="ARBA00022989"/>
    </source>
</evidence>
<keyword evidence="5 8" id="KW-0812">Transmembrane</keyword>
<evidence type="ECO:0000256" key="5">
    <source>
        <dbReference type="ARBA" id="ARBA00022692"/>
    </source>
</evidence>
<keyword evidence="2" id="KW-1003">Cell membrane</keyword>
<gene>
    <name evidence="10" type="ORF">ACFSYJ_36290</name>
</gene>
<name>A0ABW5GTC7_9PSEU</name>
<keyword evidence="4 10" id="KW-0808">Transferase</keyword>
<evidence type="ECO:0000259" key="9">
    <source>
        <dbReference type="Pfam" id="PF13231"/>
    </source>
</evidence>
<evidence type="ECO:0000256" key="1">
    <source>
        <dbReference type="ARBA" id="ARBA00004651"/>
    </source>
</evidence>
<keyword evidence="7 8" id="KW-0472">Membrane</keyword>
<evidence type="ECO:0000256" key="8">
    <source>
        <dbReference type="SAM" id="Phobius"/>
    </source>
</evidence>
<organism evidence="10 11">
    <name type="scientific">Amycolatopsis samaneae</name>
    <dbReference type="NCBI Taxonomy" id="664691"/>
    <lineage>
        <taxon>Bacteria</taxon>
        <taxon>Bacillati</taxon>
        <taxon>Actinomycetota</taxon>
        <taxon>Actinomycetes</taxon>
        <taxon>Pseudonocardiales</taxon>
        <taxon>Pseudonocardiaceae</taxon>
        <taxon>Amycolatopsis</taxon>
    </lineage>
</organism>
<feature type="domain" description="Glycosyltransferase RgtA/B/C/D-like" evidence="9">
    <location>
        <begin position="65"/>
        <end position="225"/>
    </location>
</feature>
<evidence type="ECO:0000313" key="11">
    <source>
        <dbReference type="Proteomes" id="UP001597419"/>
    </source>
</evidence>
<accession>A0ABW5GTC7</accession>
<evidence type="ECO:0000256" key="7">
    <source>
        <dbReference type="ARBA" id="ARBA00023136"/>
    </source>
</evidence>
<proteinExistence type="predicted"/>
<feature type="transmembrane region" description="Helical" evidence="8">
    <location>
        <begin position="119"/>
        <end position="138"/>
    </location>
</feature>
<dbReference type="Pfam" id="PF13231">
    <property type="entry name" value="PMT_2"/>
    <property type="match status" value="1"/>
</dbReference>
<feature type="transmembrane region" description="Helical" evidence="8">
    <location>
        <begin position="286"/>
        <end position="302"/>
    </location>
</feature>
<dbReference type="InterPro" id="IPR038731">
    <property type="entry name" value="RgtA/B/C-like"/>
</dbReference>
<feature type="transmembrane region" description="Helical" evidence="8">
    <location>
        <begin position="86"/>
        <end position="107"/>
    </location>
</feature>
<keyword evidence="3 10" id="KW-0328">Glycosyltransferase</keyword>